<evidence type="ECO:0000313" key="2">
    <source>
        <dbReference type="EMBL" id="RST29918.1"/>
    </source>
</evidence>
<sequence>MPGSRPIRRSPPPSSAPARSRAPGPRPSPPRRSSSASDTDRRTSGRCWPWRQPSATGLAGSAAPGCMAAIRQENAMAPSSMLPAAALFLVAAVPALARPVVVTAPEPDRLTVHIPLASLDLATSRGERALARRVTGAVRDLCNEAVGAAGISLVDTVRWQDCSRAAWSQSRPQMEEALARARAVAASAAPALAVTAITISLPTR</sequence>
<organism evidence="2 3">
    <name type="scientific">Sphingomonas ginkgonis</name>
    <dbReference type="NCBI Taxonomy" id="2315330"/>
    <lineage>
        <taxon>Bacteria</taxon>
        <taxon>Pseudomonadati</taxon>
        <taxon>Pseudomonadota</taxon>
        <taxon>Alphaproteobacteria</taxon>
        <taxon>Sphingomonadales</taxon>
        <taxon>Sphingomonadaceae</taxon>
        <taxon>Sphingomonas</taxon>
    </lineage>
</organism>
<protein>
    <submittedName>
        <fullName evidence="2">UrcA family protein</fullName>
    </submittedName>
</protein>
<accession>A0A3R9WMH0</accession>
<reference evidence="2 3" key="1">
    <citation type="submission" date="2018-12" db="EMBL/GenBank/DDBJ databases">
        <title>Sphingomonas sp. HMF7854 Genome sequencing and assembly.</title>
        <authorList>
            <person name="Cha I."/>
            <person name="Kang H."/>
            <person name="Kim H."/>
            <person name="Kang J."/>
            <person name="Joh K."/>
        </authorList>
    </citation>
    <scope>NUCLEOTIDE SEQUENCE [LARGE SCALE GENOMIC DNA]</scope>
    <source>
        <strain evidence="2 3">HMF7854</strain>
    </source>
</reference>
<name>A0A3R9WMH0_9SPHN</name>
<feature type="region of interest" description="Disordered" evidence="1">
    <location>
        <begin position="1"/>
        <end position="56"/>
    </location>
</feature>
<evidence type="ECO:0000256" key="1">
    <source>
        <dbReference type="SAM" id="MobiDB-lite"/>
    </source>
</evidence>
<dbReference type="AlphaFoldDB" id="A0A3R9WMH0"/>
<dbReference type="EMBL" id="RWJF01000001">
    <property type="protein sequence ID" value="RST29918.1"/>
    <property type="molecule type" value="Genomic_DNA"/>
</dbReference>
<dbReference type="InterPro" id="IPR030972">
    <property type="entry name" value="UrcA_uranyl"/>
</dbReference>
<proteinExistence type="predicted"/>
<keyword evidence="3" id="KW-1185">Reference proteome</keyword>
<gene>
    <name evidence="2" type="ORF">HMF7854_03075</name>
</gene>
<dbReference type="Proteomes" id="UP000274661">
    <property type="component" value="Unassembled WGS sequence"/>
</dbReference>
<comment type="caution">
    <text evidence="2">The sequence shown here is derived from an EMBL/GenBank/DDBJ whole genome shotgun (WGS) entry which is preliminary data.</text>
</comment>
<dbReference type="NCBIfam" id="TIGR04433">
    <property type="entry name" value="UrcA_uranyl"/>
    <property type="match status" value="1"/>
</dbReference>
<evidence type="ECO:0000313" key="3">
    <source>
        <dbReference type="Proteomes" id="UP000274661"/>
    </source>
</evidence>